<dbReference type="Pfam" id="PF14659">
    <property type="entry name" value="Phage_int_SAM_3"/>
    <property type="match status" value="1"/>
</dbReference>
<keyword evidence="2" id="KW-0229">DNA integration</keyword>
<keyword evidence="4" id="KW-0233">DNA recombination</keyword>
<dbReference type="InterPro" id="IPR013762">
    <property type="entry name" value="Integrase-like_cat_sf"/>
</dbReference>
<dbReference type="SUPFAM" id="SSF56349">
    <property type="entry name" value="DNA breaking-rejoining enzymes"/>
    <property type="match status" value="1"/>
</dbReference>
<dbReference type="InterPro" id="IPR004107">
    <property type="entry name" value="Integrase_SAM-like_N"/>
</dbReference>
<keyword evidence="3" id="KW-0238">DNA-binding</keyword>
<dbReference type="InterPro" id="IPR050808">
    <property type="entry name" value="Phage_Integrase"/>
</dbReference>
<dbReference type="PROSITE" id="PS51898">
    <property type="entry name" value="TYR_RECOMBINASE"/>
    <property type="match status" value="1"/>
</dbReference>
<evidence type="ECO:0000256" key="1">
    <source>
        <dbReference type="ARBA" id="ARBA00008857"/>
    </source>
</evidence>
<dbReference type="AlphaFoldDB" id="A0A0R1MGH9"/>
<dbReference type="InterPro" id="IPR002104">
    <property type="entry name" value="Integrase_catalytic"/>
</dbReference>
<proteinExistence type="inferred from homology"/>
<evidence type="ECO:0000256" key="3">
    <source>
        <dbReference type="ARBA" id="ARBA00023125"/>
    </source>
</evidence>
<feature type="domain" description="Tyr recombinase" evidence="5">
    <location>
        <begin position="177"/>
        <end position="377"/>
    </location>
</feature>
<dbReference type="PATRIC" id="fig|1423777.3.peg.1278"/>
<accession>A0A0R1MGH9</accession>
<dbReference type="CDD" id="cd01189">
    <property type="entry name" value="INT_ICEBs1_C_like"/>
    <property type="match status" value="1"/>
</dbReference>
<dbReference type="Pfam" id="PF00589">
    <property type="entry name" value="Phage_integrase"/>
    <property type="match status" value="1"/>
</dbReference>
<protein>
    <recommendedName>
        <fullName evidence="5">Tyr recombinase domain-containing protein</fullName>
    </recommendedName>
</protein>
<comment type="caution">
    <text evidence="6">The sequence shown here is derived from an EMBL/GenBank/DDBJ whole genome shotgun (WGS) entry which is preliminary data.</text>
</comment>
<dbReference type="InterPro" id="IPR010998">
    <property type="entry name" value="Integrase_recombinase_N"/>
</dbReference>
<dbReference type="EMBL" id="AZEH01000037">
    <property type="protein sequence ID" value="KRL05012.1"/>
    <property type="molecule type" value="Genomic_DNA"/>
</dbReference>
<evidence type="ECO:0000259" key="5">
    <source>
        <dbReference type="PROSITE" id="PS51898"/>
    </source>
</evidence>
<sequence>MASIKKYSSKGQTKWKIRILVGRDELTGKQKVKTKQGFKSKKAAQLAVLELESSSCLNTSKTSLNSPVTTSSITFKQVYLEWFKLYQNTVKESTWIKTKEIFKLHILPILGNRKLNTITDVLCQKAVNHWYDERYTKFKVWINNVSRIFKFAKRKHIISLNPVENILIPKRTNVRTMTNNYYDKEELKQFLDCLYDLDDYQAYAFFRLLAFSGLRKGEALALYWKDINFSQKIVSVTKTQSRGVNGINVQTPKTYESNRNVFLDTKTINILKKWKKCQSLKLKQLGYSYSTSQLIFSNTRNTMLQPVKPTLWLKRVTENYNLKHITTHGFRHTYATLAFESGLSVKQVQLQLGHRDIQTTLDIYTAVTNKQKNEIADKFSAYVNF</sequence>
<dbReference type="STRING" id="1423777.FD46_GL001237"/>
<keyword evidence="7" id="KW-1185">Reference proteome</keyword>
<dbReference type="InterPro" id="IPR028259">
    <property type="entry name" value="AP2-like_int_N"/>
</dbReference>
<dbReference type="PANTHER" id="PTHR30629:SF2">
    <property type="entry name" value="PROPHAGE INTEGRASE INTS-RELATED"/>
    <property type="match status" value="1"/>
</dbReference>
<reference evidence="6 7" key="1">
    <citation type="journal article" date="2015" name="Genome Announc.">
        <title>Expanding the biotechnology potential of lactobacilli through comparative genomics of 213 strains and associated genera.</title>
        <authorList>
            <person name="Sun Z."/>
            <person name="Harris H.M."/>
            <person name="McCann A."/>
            <person name="Guo C."/>
            <person name="Argimon S."/>
            <person name="Zhang W."/>
            <person name="Yang X."/>
            <person name="Jeffery I.B."/>
            <person name="Cooney J.C."/>
            <person name="Kagawa T.F."/>
            <person name="Liu W."/>
            <person name="Song Y."/>
            <person name="Salvetti E."/>
            <person name="Wrobel A."/>
            <person name="Rasinkangas P."/>
            <person name="Parkhill J."/>
            <person name="Rea M.C."/>
            <person name="O'Sullivan O."/>
            <person name="Ritari J."/>
            <person name="Douillard F.P."/>
            <person name="Paul Ross R."/>
            <person name="Yang R."/>
            <person name="Briner A.E."/>
            <person name="Felis G.E."/>
            <person name="de Vos W.M."/>
            <person name="Barrangou R."/>
            <person name="Klaenhammer T.R."/>
            <person name="Caufield P.W."/>
            <person name="Cui Y."/>
            <person name="Zhang H."/>
            <person name="O'Toole P.W."/>
        </authorList>
    </citation>
    <scope>NUCLEOTIDE SEQUENCE [LARGE SCALE GENOMIC DNA]</scope>
    <source>
        <strain evidence="6 7">DSM 19972</strain>
    </source>
</reference>
<dbReference type="RefSeq" id="WP_057896103.1">
    <property type="nucleotide sequence ID" value="NZ_AZEH01000037.1"/>
</dbReference>
<gene>
    <name evidence="6" type="ORF">FD46_GL001237</name>
</gene>
<organism evidence="6 7">
    <name type="scientific">Liquorilactobacillus oeni DSM 19972</name>
    <dbReference type="NCBI Taxonomy" id="1423777"/>
    <lineage>
        <taxon>Bacteria</taxon>
        <taxon>Bacillati</taxon>
        <taxon>Bacillota</taxon>
        <taxon>Bacilli</taxon>
        <taxon>Lactobacillales</taxon>
        <taxon>Lactobacillaceae</taxon>
        <taxon>Liquorilactobacillus</taxon>
    </lineage>
</organism>
<dbReference type="Gene3D" id="1.10.443.10">
    <property type="entry name" value="Intergrase catalytic core"/>
    <property type="match status" value="1"/>
</dbReference>
<comment type="similarity">
    <text evidence="1">Belongs to the 'phage' integrase family.</text>
</comment>
<dbReference type="GO" id="GO:0006310">
    <property type="term" value="P:DNA recombination"/>
    <property type="evidence" value="ECO:0007669"/>
    <property type="project" value="UniProtKB-KW"/>
</dbReference>
<evidence type="ECO:0000313" key="6">
    <source>
        <dbReference type="EMBL" id="KRL05012.1"/>
    </source>
</evidence>
<dbReference type="GO" id="GO:0015074">
    <property type="term" value="P:DNA integration"/>
    <property type="evidence" value="ECO:0007669"/>
    <property type="project" value="UniProtKB-KW"/>
</dbReference>
<dbReference type="Gene3D" id="1.10.150.130">
    <property type="match status" value="1"/>
</dbReference>
<evidence type="ECO:0000313" key="7">
    <source>
        <dbReference type="Proteomes" id="UP000051686"/>
    </source>
</evidence>
<evidence type="ECO:0000256" key="2">
    <source>
        <dbReference type="ARBA" id="ARBA00022908"/>
    </source>
</evidence>
<evidence type="ECO:0000256" key="4">
    <source>
        <dbReference type="ARBA" id="ARBA00023172"/>
    </source>
</evidence>
<dbReference type="PANTHER" id="PTHR30629">
    <property type="entry name" value="PROPHAGE INTEGRASE"/>
    <property type="match status" value="1"/>
</dbReference>
<dbReference type="GO" id="GO:0003677">
    <property type="term" value="F:DNA binding"/>
    <property type="evidence" value="ECO:0007669"/>
    <property type="project" value="UniProtKB-KW"/>
</dbReference>
<dbReference type="Proteomes" id="UP000051686">
    <property type="component" value="Unassembled WGS sequence"/>
</dbReference>
<name>A0A0R1MGH9_9LACO</name>
<dbReference type="Pfam" id="PF14657">
    <property type="entry name" value="Arm-DNA-bind_4"/>
    <property type="match status" value="1"/>
</dbReference>
<dbReference type="OrthoDB" id="9803188at2"/>
<dbReference type="InterPro" id="IPR011010">
    <property type="entry name" value="DNA_brk_join_enz"/>
</dbReference>